<protein>
    <submittedName>
        <fullName evidence="1">Uncharacterized protein</fullName>
    </submittedName>
</protein>
<dbReference type="EMBL" id="BK015895">
    <property type="protein sequence ID" value="DAD72242.1"/>
    <property type="molecule type" value="Genomic_DNA"/>
</dbReference>
<accession>A0A8S5LQN0</accession>
<proteinExistence type="predicted"/>
<sequence>MNTKSEYFTRFPNDYVQGNIKTKYGISRKFYITYILIDRYRSYEDFSWITIRKILEFYGYKTTKRKPKAFHDILDVLEYMINNKMIEVKQDLDSIGYDTGIEIKIIPENFDATENFSKITSSQLDFIMMGESSINKENILMAFLYINSYIYIRPKKNDNEEIMYNPETRPEAFWRSMQSMAKDLSMSKDTLNQCLSYLTSNVDDKQPLLIKKEVGSIQPDPSQPPQNTPNIYVLNKEGYEQEIEWAIYKMLQIYNVESFGELTGNYKD</sequence>
<reference evidence="1" key="1">
    <citation type="journal article" date="2021" name="Proc. Natl. Acad. Sci. U.S.A.">
        <title>A Catalog of Tens of Thousands of Viruses from Human Metagenomes Reveals Hidden Associations with Chronic Diseases.</title>
        <authorList>
            <person name="Tisza M.J."/>
            <person name="Buck C.B."/>
        </authorList>
    </citation>
    <scope>NUCLEOTIDE SEQUENCE</scope>
    <source>
        <strain evidence="1">CtTC45</strain>
    </source>
</reference>
<organism evidence="1">
    <name type="scientific">Siphoviridae sp. ctTC45</name>
    <dbReference type="NCBI Taxonomy" id="2827573"/>
    <lineage>
        <taxon>Viruses</taxon>
        <taxon>Duplodnaviria</taxon>
        <taxon>Heunggongvirae</taxon>
        <taxon>Uroviricota</taxon>
        <taxon>Caudoviricetes</taxon>
    </lineage>
</organism>
<name>A0A8S5LQN0_9CAUD</name>
<evidence type="ECO:0000313" key="1">
    <source>
        <dbReference type="EMBL" id="DAD72242.1"/>
    </source>
</evidence>